<organism evidence="18 19">
    <name type="scientific">Nanobsidianus stetteri</name>
    <dbReference type="NCBI Taxonomy" id="1294122"/>
    <lineage>
        <taxon>Archaea</taxon>
        <taxon>Nanobdellota</taxon>
        <taxon>Candidatus Nanoarchaeia</taxon>
        <taxon>Nanoarchaeales</taxon>
        <taxon>Nanopusillaceae</taxon>
        <taxon>Candidatus Nanobsidianus</taxon>
    </lineage>
</organism>
<dbReference type="AlphaFoldDB" id="R1E4J8"/>
<evidence type="ECO:0000256" key="2">
    <source>
        <dbReference type="ARBA" id="ARBA00001946"/>
    </source>
</evidence>
<feature type="transmembrane region" description="Helical" evidence="17">
    <location>
        <begin position="519"/>
        <end position="536"/>
    </location>
</feature>
<feature type="transmembrane region" description="Helical" evidence="17">
    <location>
        <begin position="286"/>
        <end position="307"/>
    </location>
</feature>
<feature type="transmembrane region" description="Helical" evidence="17">
    <location>
        <begin position="144"/>
        <end position="162"/>
    </location>
</feature>
<feature type="transmembrane region" description="Helical" evidence="17">
    <location>
        <begin position="542"/>
        <end position="561"/>
    </location>
</feature>
<evidence type="ECO:0000256" key="17">
    <source>
        <dbReference type="SAM" id="Phobius"/>
    </source>
</evidence>
<feature type="transmembrane region" description="Helical" evidence="17">
    <location>
        <begin position="245"/>
        <end position="265"/>
    </location>
</feature>
<dbReference type="Proteomes" id="UP000053279">
    <property type="component" value="Unassembled WGS sequence"/>
</dbReference>
<feature type="transmembrane region" description="Helical" evidence="17">
    <location>
        <begin position="467"/>
        <end position="485"/>
    </location>
</feature>
<feature type="transmembrane region" description="Helical" evidence="17">
    <location>
        <begin position="491"/>
        <end position="507"/>
    </location>
</feature>
<evidence type="ECO:0000256" key="12">
    <source>
        <dbReference type="ARBA" id="ARBA00022989"/>
    </source>
</evidence>
<feature type="transmembrane region" description="Helical" evidence="17">
    <location>
        <begin position="650"/>
        <end position="669"/>
    </location>
</feature>
<feature type="transmembrane region" description="Helical" evidence="17">
    <location>
        <begin position="626"/>
        <end position="644"/>
    </location>
</feature>
<evidence type="ECO:0000313" key="18">
    <source>
        <dbReference type="EMBL" id="EOD42317.1"/>
    </source>
</evidence>
<proteinExistence type="inferred from homology"/>
<evidence type="ECO:0000256" key="8">
    <source>
        <dbReference type="ARBA" id="ARBA00022679"/>
    </source>
</evidence>
<dbReference type="EMBL" id="APJZ01000005">
    <property type="protein sequence ID" value="EOD42317.1"/>
    <property type="molecule type" value="Genomic_DNA"/>
</dbReference>
<dbReference type="GO" id="GO:0046872">
    <property type="term" value="F:metal ion binding"/>
    <property type="evidence" value="ECO:0007669"/>
    <property type="project" value="UniProtKB-KW"/>
</dbReference>
<keyword evidence="13 17" id="KW-0472">Membrane</keyword>
<sequence length="1175" mass="137375">MTSENSNLNNNNQEIKVNGLRKILSKNILIDILIIIFIFLFTLGSRGLLMNFLGNYSLVGPDAYLMFKYFESLVFNHTVNSFTYNLDYPLPFYLYNKDLVSYLAFLAYLMFQNFGNQIISLLNILQIHPASNIILWLAADFTNAYVPAIASIIFYFLARNIFKDKYLALFSSMIFAINPFLTTRLILFDTELGAVIFLVLSFYLIIKYFNAKPENNIYKKLFLILYSIVSLIIFYKTSLFPNPDVYLTIELFLFFFILLLLYPIFKGSRAYYLTLLIFTTALTRKGWGGWIIIPIVFGLTLLIRYFYNRDYKDIYFYLPYIGFTGILDNLLTPGVLGIDLFLSYHNLFLELSMILIFLYEILKDNKILEKITENRIFIIKRYIKDDKLLKKYTIFILIFIISLPFLIDKLVTSFLYNPFTYARMGSTIAEFQPTTAGYYLSLFGQIGLILTYLGLGYLIFDKNKSKNLLISQFLFIFILTISEFLIGPSTYLLIFYLLIYSIFIISYNKENNKHDIIKTIFETFALSIAIQFVIFSDLVINGIFISIFISWITFFILIVYISLFNRNLSDEEIFVLSLSFIALIVGKYIYELVYYNGLAFPLLYIFGIEIFNLFKDEFSKLKNIIKENIILILLLISSISGMSLYISTGIFLFLIPMIFLGIYILYEYILDKNLELFSLFKYSLILFTIFGPIFSISNKVYGYPGYIVNYFSSAGQFGTPDYEINTFLWISQNTPQNSIINSWWDYGYYIYVLGNRTAWINGANAYPYWNHLMGRYGLSSDNITQTLQLFYVHADYNYQTFKTLELFNENSIFYNYLYKYLGFNESEVNEIEKLKDSLGYNNWINLLYQFNGSLESISSYNLSQQDIELLEKLYNMNYLKPAYLYIDPTDIGKSFAFQFLGSNESYDKESWISQFTSGTTINPGPAIPSVYYDGYYIFATNNSLFYFGQEPLDQDLNINGTIINRCIYVQNLGIINQNSCGIITEVQLLFNQSIVERSGIYQTLNINNINPNNLIGAYVYIYYPLNNQQYILSLKYVDMNGQLVTFNNSQYGGLLYITQYYSLLQQNNPLGSFLYAYFISQKATQYDWVQLYFLNNNYNGTFDLVFYSNELYGLPSIIYYDIPPAKVWEINFPENFTVPDYLYCIYLATNIQQINECGKIYNLAYYENLKDYYNV</sequence>
<feature type="transmembrane region" description="Helical" evidence="17">
    <location>
        <begin position="596"/>
        <end position="614"/>
    </location>
</feature>
<feature type="transmembrane region" description="Helical" evidence="17">
    <location>
        <begin position="676"/>
        <end position="694"/>
    </location>
</feature>
<evidence type="ECO:0000256" key="14">
    <source>
        <dbReference type="ARBA" id="ARBA00023211"/>
    </source>
</evidence>
<dbReference type="InterPro" id="IPR003674">
    <property type="entry name" value="Oligo_trans_STT3"/>
</dbReference>
<accession>R1E4J8</accession>
<feature type="transmembrane region" description="Helical" evidence="17">
    <location>
        <begin position="167"/>
        <end position="186"/>
    </location>
</feature>
<name>R1E4J8_NANST</name>
<feature type="transmembrane region" description="Helical" evidence="17">
    <location>
        <begin position="221"/>
        <end position="239"/>
    </location>
</feature>
<evidence type="ECO:0000256" key="10">
    <source>
        <dbReference type="ARBA" id="ARBA00022723"/>
    </source>
</evidence>
<protein>
    <recommendedName>
        <fullName evidence="6">dolichyl-phosphooligosaccharide-protein glycotransferase</fullName>
        <ecNumber evidence="6">2.4.99.21</ecNumber>
    </recommendedName>
    <alternativeName>
        <fullName evidence="15">Oligosaccharyl transferase</fullName>
    </alternativeName>
</protein>
<evidence type="ECO:0000256" key="15">
    <source>
        <dbReference type="ARBA" id="ARBA00030679"/>
    </source>
</evidence>
<keyword evidence="12 17" id="KW-1133">Transmembrane helix</keyword>
<evidence type="ECO:0000256" key="9">
    <source>
        <dbReference type="ARBA" id="ARBA00022692"/>
    </source>
</evidence>
<reference evidence="18 19" key="1">
    <citation type="submission" date="2013-02" db="EMBL/GenBank/DDBJ databases">
        <title>Insights into archaeal evolution and symbiosis from the genomes of a Nanoarchaeon and its crenarchaeal host from Yellowstone National Park.</title>
        <authorList>
            <person name="Podar M."/>
            <person name="Makarova K.S."/>
            <person name="Graham D.E."/>
            <person name="Wolf Y.I."/>
            <person name="Koonin E.V."/>
            <person name="Reysenbach A.-L."/>
        </authorList>
    </citation>
    <scope>NUCLEOTIDE SEQUENCE [LARGE SCALE GENOMIC DNA]</scope>
</reference>
<dbReference type="PANTHER" id="PTHR13872">
    <property type="entry name" value="DOLICHYL-DIPHOSPHOOLIGOSACCHARIDE--PROTEIN GLYCOSYLTRANSFERASE SUBUNIT"/>
    <property type="match status" value="1"/>
</dbReference>
<feature type="transmembrane region" description="Helical" evidence="17">
    <location>
        <begin position="341"/>
        <end position="362"/>
    </location>
</feature>
<evidence type="ECO:0000256" key="5">
    <source>
        <dbReference type="ARBA" id="ARBA00010810"/>
    </source>
</evidence>
<keyword evidence="8" id="KW-0808">Transferase</keyword>
<evidence type="ECO:0000256" key="6">
    <source>
        <dbReference type="ARBA" id="ARBA00012602"/>
    </source>
</evidence>
<dbReference type="GO" id="GO:0016020">
    <property type="term" value="C:membrane"/>
    <property type="evidence" value="ECO:0007669"/>
    <property type="project" value="InterPro"/>
</dbReference>
<evidence type="ECO:0000256" key="4">
    <source>
        <dbReference type="ARBA" id="ARBA00004922"/>
    </source>
</evidence>
<gene>
    <name evidence="18" type="ORF">Nst1_577</name>
</gene>
<comment type="subcellular location">
    <subcellularLocation>
        <location evidence="3">Endomembrane system</location>
        <topology evidence="3">Multi-pass membrane protein</topology>
    </subcellularLocation>
</comment>
<comment type="cofactor">
    <cofactor evidence="1">
        <name>Mn(2+)</name>
        <dbReference type="ChEBI" id="CHEBI:29035"/>
    </cofactor>
</comment>
<feature type="transmembrane region" description="Helical" evidence="17">
    <location>
        <begin position="392"/>
        <end position="416"/>
    </location>
</feature>
<comment type="pathway">
    <text evidence="4">Protein modification; protein glycosylation.</text>
</comment>
<dbReference type="Gene3D" id="3.40.50.12610">
    <property type="match status" value="1"/>
</dbReference>
<evidence type="ECO:0000256" key="1">
    <source>
        <dbReference type="ARBA" id="ARBA00001936"/>
    </source>
</evidence>
<evidence type="ECO:0000256" key="16">
    <source>
        <dbReference type="ARBA" id="ARBA00034066"/>
    </source>
</evidence>
<comment type="catalytic activity">
    <reaction evidence="16">
        <text>an archaeal dolichyl phosphooligosaccharide + [protein]-L-asparagine = an archaeal dolichyl phosphate + a glycoprotein with the oligosaccharide chain attached by N-beta-D-glycosyl linkage to a protein L-asparagine.</text>
        <dbReference type="EC" id="2.4.99.21"/>
    </reaction>
</comment>
<feature type="transmembrane region" description="Helical" evidence="17">
    <location>
        <begin position="192"/>
        <end position="209"/>
    </location>
</feature>
<dbReference type="EC" id="2.4.99.21" evidence="6"/>
<feature type="transmembrane region" description="Helical" evidence="17">
    <location>
        <begin position="92"/>
        <end position="111"/>
    </location>
</feature>
<keyword evidence="9 17" id="KW-0812">Transmembrane</keyword>
<keyword evidence="14" id="KW-0464">Manganese</keyword>
<evidence type="ECO:0000256" key="13">
    <source>
        <dbReference type="ARBA" id="ARBA00023136"/>
    </source>
</evidence>
<evidence type="ECO:0000313" key="19">
    <source>
        <dbReference type="Proteomes" id="UP000053279"/>
    </source>
</evidence>
<evidence type="ECO:0000256" key="7">
    <source>
        <dbReference type="ARBA" id="ARBA00022676"/>
    </source>
</evidence>
<comment type="cofactor">
    <cofactor evidence="2">
        <name>Mg(2+)</name>
        <dbReference type="ChEBI" id="CHEBI:18420"/>
    </cofactor>
</comment>
<feature type="transmembrane region" description="Helical" evidence="17">
    <location>
        <begin position="436"/>
        <end position="460"/>
    </location>
</feature>
<keyword evidence="7" id="KW-0328">Glycosyltransferase</keyword>
<evidence type="ECO:0000256" key="3">
    <source>
        <dbReference type="ARBA" id="ARBA00004127"/>
    </source>
</evidence>
<dbReference type="GO" id="GO:0012505">
    <property type="term" value="C:endomembrane system"/>
    <property type="evidence" value="ECO:0007669"/>
    <property type="project" value="UniProtKB-SubCell"/>
</dbReference>
<evidence type="ECO:0000256" key="11">
    <source>
        <dbReference type="ARBA" id="ARBA00022842"/>
    </source>
</evidence>
<keyword evidence="11" id="KW-0460">Magnesium</keyword>
<dbReference type="PANTHER" id="PTHR13872:SF1">
    <property type="entry name" value="DOLICHYL-DIPHOSPHOOLIGOSACCHARIDE--PROTEIN GLYCOSYLTRANSFERASE SUBUNIT STT3B"/>
    <property type="match status" value="1"/>
</dbReference>
<feature type="transmembrane region" description="Helical" evidence="17">
    <location>
        <begin position="573"/>
        <end position="590"/>
    </location>
</feature>
<feature type="transmembrane region" description="Helical" evidence="17">
    <location>
        <begin position="28"/>
        <end position="49"/>
    </location>
</feature>
<comment type="similarity">
    <text evidence="5">Belongs to the STT3 family.</text>
</comment>
<keyword evidence="10" id="KW-0479">Metal-binding</keyword>
<comment type="caution">
    <text evidence="18">The sequence shown here is derived from an EMBL/GenBank/DDBJ whole genome shotgun (WGS) entry which is preliminary data.</text>
</comment>
<dbReference type="GO" id="GO:0004576">
    <property type="term" value="F:oligosaccharyl transferase activity"/>
    <property type="evidence" value="ECO:0007669"/>
    <property type="project" value="InterPro"/>
</dbReference>
<keyword evidence="19" id="KW-1185">Reference proteome</keyword>